<dbReference type="CDD" id="cd18673">
    <property type="entry name" value="PIN_XRN1-2-like"/>
    <property type="match status" value="1"/>
</dbReference>
<feature type="domain" description="Xrn1 helical" evidence="6">
    <location>
        <begin position="255"/>
        <end position="319"/>
    </location>
</feature>
<accession>A0ABR2K2M5</accession>
<evidence type="ECO:0000259" key="8">
    <source>
        <dbReference type="Pfam" id="PF18332"/>
    </source>
</evidence>
<evidence type="ECO:0000313" key="10">
    <source>
        <dbReference type="Proteomes" id="UP001470230"/>
    </source>
</evidence>
<dbReference type="InterPro" id="IPR040992">
    <property type="entry name" value="XRN1_D1"/>
</dbReference>
<keyword evidence="1" id="KW-0540">Nuclease</keyword>
<dbReference type="InterPro" id="IPR047008">
    <property type="entry name" value="XRN1_SH3_sf"/>
</dbReference>
<dbReference type="PANTHER" id="PTHR12341">
    <property type="entry name" value="5'-&gt;3' EXORIBONUCLEASE"/>
    <property type="match status" value="1"/>
</dbReference>
<dbReference type="Gene3D" id="2.170.260.40">
    <property type="match status" value="1"/>
</dbReference>
<dbReference type="Pfam" id="PF03159">
    <property type="entry name" value="XRN_N"/>
    <property type="match status" value="2"/>
</dbReference>
<dbReference type="Pfam" id="PF17846">
    <property type="entry name" value="XRN_M"/>
    <property type="match status" value="2"/>
</dbReference>
<evidence type="ECO:0000313" key="9">
    <source>
        <dbReference type="EMBL" id="KAK8884345.1"/>
    </source>
</evidence>
<dbReference type="PANTHER" id="PTHR12341:SF7">
    <property type="entry name" value="5'-3' EXORIBONUCLEASE 1"/>
    <property type="match status" value="1"/>
</dbReference>
<comment type="similarity">
    <text evidence="4">Belongs to the 5'-3' exonuclease family.</text>
</comment>
<sequence>MGVPGFYRWLVQRYPLVRRCLDDVSRPKINNLYIDFNCIVYNALRLVDTSKSFEDLFDEICRYLDLLVQIIQPQTVLFIAVDGPAPFAKCAQQRSRRFVAARDSKGGSFDTTSISVGTEFMEDLNQCLIKMIQNKKKEDEVWKKPQIIYSSHRVPGEGEHKFFDYIRSQIKINQSSTMKLTHCVYSPDADLIFLGLQTKIPNFYILREWDSWIGPHENVGNGKINKLRATSSDFELISLAIVREFMEIDYRGIPDVNRTIDDFAAFCFLIGNDFIPHFPNVSIQNGRFEGIIEAYQKAIMSKNIYLIEDGKINKAVLKDLLIEIVLGMSGAKKPKKGLNIQVDPEAASQKYLQEKYPNEYQENPQKLEEDLSFAVLDSFDWVFEYYTKGCPSWTWCFPYYYAPPLHTISKYCLKHQSKFSKDPSVPHPEQQPDLVENRPPYPLEQLLCILPPQSSKLLPESVAALMFEPSPIASFYPQKFEIDLNGRNYEHEGVVLIPFVNISLVREEVSKVVSELTPEEQKRNSLMEDLIFVADSYRDYDKEKDKPEEFDDPPCCIPSLHLANISFDDSTELCNIRVFNRPLKSPTILLHIKDKFQVPIYKQASDVQCLLNKPILVSWPYLRPALVTQIFDDQNHVFPKDEQIKDTKFKISQLVKSFKELLGIDIKDTTHIVFAVRPLISTRLREDQYRFQKRLVYYPYQLSLPCLSYPSVLSRFPARHDPSPEVGSLAVIIEGPNKSKLCKILSFDLENDEVKVEILNNDDKPLDLTDYFQNDENEWKPIDDIIERLRIPYDVVRPILTSIPLQGASSENSLNLAFTGFFEKRVLDGFCRKCPPNDHEFTKDYILQLHEYAVSDIAGQLLSVLRSTDNIEHLKSVKPEDIWDCQPAERDHKMKELSAFMKNSLPNKYFLIDDTISIISQTTLEKIERRIIEHEPLIENNDNEIVSLKLSDLMWPGKIKSFLQKCEIGSRVITLCSSGPIPFGKTGFVIGIDSQKSQYHIILNDECQYGTNLRKRLTTKRGYIAKVDDLFFY</sequence>
<comment type="caution">
    <text evidence="9">The sequence shown here is derived from an EMBL/GenBank/DDBJ whole genome shotgun (WGS) entry which is preliminary data.</text>
</comment>
<dbReference type="Gene3D" id="3.40.50.12390">
    <property type="match status" value="2"/>
</dbReference>
<evidence type="ECO:0000256" key="1">
    <source>
        <dbReference type="ARBA" id="ARBA00022722"/>
    </source>
</evidence>
<dbReference type="InterPro" id="IPR027073">
    <property type="entry name" value="5_3_exoribonuclease"/>
</dbReference>
<gene>
    <name evidence="9" type="ORF">M9Y10_043454</name>
</gene>
<keyword evidence="2" id="KW-0378">Hydrolase</keyword>
<dbReference type="Gene3D" id="2.30.30.750">
    <property type="match status" value="1"/>
</dbReference>
<reference evidence="9 10" key="1">
    <citation type="submission" date="2024-04" db="EMBL/GenBank/DDBJ databases">
        <title>Tritrichomonas musculus Genome.</title>
        <authorList>
            <person name="Alves-Ferreira E."/>
            <person name="Grigg M."/>
            <person name="Lorenzi H."/>
            <person name="Galac M."/>
        </authorList>
    </citation>
    <scope>NUCLEOTIDE SEQUENCE [LARGE SCALE GENOMIC DNA]</scope>
    <source>
        <strain evidence="9 10">EAF2021</strain>
    </source>
</reference>
<feature type="domain" description="5'-3' exoribonuclease 1 D1" evidence="8">
    <location>
        <begin position="562"/>
        <end position="638"/>
    </location>
</feature>
<keyword evidence="10" id="KW-1185">Reference proteome</keyword>
<keyword evidence="3" id="KW-0269">Exonuclease</keyword>
<name>A0ABR2K2M5_9EUKA</name>
<dbReference type="InterPro" id="IPR047007">
    <property type="entry name" value="XRN1_D1_sf"/>
</dbReference>
<evidence type="ECO:0000256" key="3">
    <source>
        <dbReference type="ARBA" id="ARBA00022839"/>
    </source>
</evidence>
<feature type="domain" description="Xrn1 N-terminal" evidence="5">
    <location>
        <begin position="1"/>
        <end position="105"/>
    </location>
</feature>
<feature type="domain" description="Xrn1 N-terminal" evidence="5">
    <location>
        <begin position="107"/>
        <end position="208"/>
    </location>
</feature>
<dbReference type="InterPro" id="IPR041412">
    <property type="entry name" value="Xrn1_helical"/>
</dbReference>
<dbReference type="Pfam" id="PF18332">
    <property type="entry name" value="XRN1_D1"/>
    <property type="match status" value="1"/>
</dbReference>
<dbReference type="InterPro" id="IPR041385">
    <property type="entry name" value="SH3_12"/>
</dbReference>
<dbReference type="Proteomes" id="UP001470230">
    <property type="component" value="Unassembled WGS sequence"/>
</dbReference>
<evidence type="ECO:0000259" key="7">
    <source>
        <dbReference type="Pfam" id="PF18129"/>
    </source>
</evidence>
<dbReference type="Pfam" id="PF18129">
    <property type="entry name" value="SH3_12"/>
    <property type="match status" value="1"/>
</dbReference>
<evidence type="ECO:0000259" key="5">
    <source>
        <dbReference type="Pfam" id="PF03159"/>
    </source>
</evidence>
<dbReference type="InterPro" id="IPR004859">
    <property type="entry name" value="Xrn1_N"/>
</dbReference>
<organism evidence="9 10">
    <name type="scientific">Tritrichomonas musculus</name>
    <dbReference type="NCBI Taxonomy" id="1915356"/>
    <lineage>
        <taxon>Eukaryota</taxon>
        <taxon>Metamonada</taxon>
        <taxon>Parabasalia</taxon>
        <taxon>Tritrichomonadida</taxon>
        <taxon>Tritrichomonadidae</taxon>
        <taxon>Tritrichomonas</taxon>
    </lineage>
</organism>
<protein>
    <submittedName>
        <fullName evidence="9">5'-3' exoribonuclease 1</fullName>
    </submittedName>
</protein>
<evidence type="ECO:0000256" key="2">
    <source>
        <dbReference type="ARBA" id="ARBA00022801"/>
    </source>
</evidence>
<feature type="domain" description="Xrn1 helical" evidence="6">
    <location>
        <begin position="349"/>
        <end position="541"/>
    </location>
</feature>
<dbReference type="Gene3D" id="1.25.40.1050">
    <property type="match status" value="1"/>
</dbReference>
<proteinExistence type="inferred from homology"/>
<evidence type="ECO:0000259" key="6">
    <source>
        <dbReference type="Pfam" id="PF17846"/>
    </source>
</evidence>
<dbReference type="EMBL" id="JAPFFF010000008">
    <property type="protein sequence ID" value="KAK8884345.1"/>
    <property type="molecule type" value="Genomic_DNA"/>
</dbReference>
<evidence type="ECO:0000256" key="4">
    <source>
        <dbReference type="ARBA" id="ARBA00038299"/>
    </source>
</evidence>
<feature type="domain" description="5'-3' exoribonuclease 1 SH3-like" evidence="7">
    <location>
        <begin position="964"/>
        <end position="1031"/>
    </location>
</feature>